<comment type="caution">
    <text evidence="2">The sequence shown here is derived from an EMBL/GenBank/DDBJ whole genome shotgun (WGS) entry which is preliminary data.</text>
</comment>
<evidence type="ECO:0000313" key="3">
    <source>
        <dbReference type="Proteomes" id="UP001212152"/>
    </source>
</evidence>
<dbReference type="Proteomes" id="UP001212152">
    <property type="component" value="Unassembled WGS sequence"/>
</dbReference>
<evidence type="ECO:0000256" key="1">
    <source>
        <dbReference type="SAM" id="MobiDB-lite"/>
    </source>
</evidence>
<keyword evidence="3" id="KW-1185">Reference proteome</keyword>
<organism evidence="2 3">
    <name type="scientific">Geranomyces variabilis</name>
    <dbReference type="NCBI Taxonomy" id="109894"/>
    <lineage>
        <taxon>Eukaryota</taxon>
        <taxon>Fungi</taxon>
        <taxon>Fungi incertae sedis</taxon>
        <taxon>Chytridiomycota</taxon>
        <taxon>Chytridiomycota incertae sedis</taxon>
        <taxon>Chytridiomycetes</taxon>
        <taxon>Spizellomycetales</taxon>
        <taxon>Powellomycetaceae</taxon>
        <taxon>Geranomyces</taxon>
    </lineage>
</organism>
<name>A0AAD5XJN0_9FUNG</name>
<dbReference type="EMBL" id="JADGJQ010000070">
    <property type="protein sequence ID" value="KAJ3173425.1"/>
    <property type="molecule type" value="Genomic_DNA"/>
</dbReference>
<protein>
    <submittedName>
        <fullName evidence="2">Uncharacterized protein</fullName>
    </submittedName>
</protein>
<dbReference type="AlphaFoldDB" id="A0AAD5XJN0"/>
<accession>A0AAD5XJN0</accession>
<evidence type="ECO:0000313" key="2">
    <source>
        <dbReference type="EMBL" id="KAJ3173425.1"/>
    </source>
</evidence>
<gene>
    <name evidence="2" type="ORF">HDU87_007586</name>
</gene>
<proteinExistence type="predicted"/>
<feature type="region of interest" description="Disordered" evidence="1">
    <location>
        <begin position="549"/>
        <end position="572"/>
    </location>
</feature>
<reference evidence="2" key="1">
    <citation type="submission" date="2020-05" db="EMBL/GenBank/DDBJ databases">
        <title>Phylogenomic resolution of chytrid fungi.</title>
        <authorList>
            <person name="Stajich J.E."/>
            <person name="Amses K."/>
            <person name="Simmons R."/>
            <person name="Seto K."/>
            <person name="Myers J."/>
            <person name="Bonds A."/>
            <person name="Quandt C.A."/>
            <person name="Barry K."/>
            <person name="Liu P."/>
            <person name="Grigoriev I."/>
            <person name="Longcore J.E."/>
            <person name="James T.Y."/>
        </authorList>
    </citation>
    <scope>NUCLEOTIDE SEQUENCE</scope>
    <source>
        <strain evidence="2">JEL0379</strain>
    </source>
</reference>
<sequence>MIESFEQVASAVVANQTRSMLDGKELSIRQATGNLLKLDARLLAKLVIDHGQGASLQGIQSAFRKPNGRAVIREIFKGVANWIGEHSRDECSAAQSHLITTLAPFLGKCRLVYLCRMTESKGMNGLLNRWAPERLLFLWSPSLEELATTCVAWRLEGVVRTNLQYMHVQHFYAALRGIQTRLENGTLRRDSLVEFLSAIGTILRSLTNSPGTCMDKISRIAFQKGLPRLTQAWGTNDVAQYLKGYGADIYKDDNPASKSFGLLVLEQHGWSDYSAPPNLDDYGGWAAVMHLLEVKPSSMAPPYQDSPDNRLARFLPLLAISILQLQSVKKWHDFVSIVIPALHRYVSRLPETSSMRVEPLHPAMTMLLDVAWQVWLEELSTMYGDGCSQPAFTLPPPRKFREAWVLPALRSEPDRILHWADAPPQNQRSKPVTQRISSIVAAPRQTRPGSPPVPRAKKTLSAEQTFVYDFGSASAASSSVAPSATALWASPQFVINFGGSPAASIVPPPSASSNAVTPFGALSSATSETGAPASQSGLSAAPFTFRAALPASQAARTTRPDDGRRPRVKRRR</sequence>